<dbReference type="PIRSF" id="PIRSF038896">
    <property type="entry name" value="NAPE-PLD"/>
    <property type="match status" value="1"/>
</dbReference>
<evidence type="ECO:0000313" key="3">
    <source>
        <dbReference type="Proteomes" id="UP000626244"/>
    </source>
</evidence>
<dbReference type="InterPro" id="IPR036866">
    <property type="entry name" value="RibonucZ/Hydroxyglut_hydro"/>
</dbReference>
<dbReference type="Gene3D" id="3.60.15.10">
    <property type="entry name" value="Ribonuclease Z/Hydroxyacylglutathione hydrolase-like"/>
    <property type="match status" value="1"/>
</dbReference>
<dbReference type="AlphaFoldDB" id="A0A8J3AJL7"/>
<sequence length="363" mass="41947">MLFIIILLVVIMIAYLFMNNYPHFGKTYSKEKQQTFQQLENYQNGKFQNQIPTSMSTDLRTTYTMLRDFVKSNPNRKPSVPIPMTNMKKFILSDQDEAKITWFGHSAVHIEIDKKNILVDPMFGNVPSPFPQFGGKRYSGGLPFEIADLPVIDAVILSHDHYDHLDYGTIQKIKHKVNHFIVPLGVRGHLERWGVETDKISEHNWWDEFSFEGLTIACTPARHFSGRSLTDRNASLWCSWIIISNQHKIFFSGDSGYASHFKEIGEKYGPFDVALMECGQYDERWSAIHMLPEETVQAFIDVKGEVLIPIHWGAFTLAFHDWYDPIERVLKAAKQNNLIIATPKIGELMNISTKEFPTSIWWK</sequence>
<protein>
    <submittedName>
        <fullName evidence="2">Membrane protein</fullName>
    </submittedName>
</protein>
<dbReference type="GO" id="GO:0008270">
    <property type="term" value="F:zinc ion binding"/>
    <property type="evidence" value="ECO:0007669"/>
    <property type="project" value="InterPro"/>
</dbReference>
<dbReference type="GO" id="GO:0070290">
    <property type="term" value="F:N-acylphosphatidylethanolamine-specific phospholipase D activity"/>
    <property type="evidence" value="ECO:0007669"/>
    <property type="project" value="InterPro"/>
</dbReference>
<dbReference type="GO" id="GO:0005737">
    <property type="term" value="C:cytoplasm"/>
    <property type="evidence" value="ECO:0007669"/>
    <property type="project" value="TreeGrafter"/>
</dbReference>
<keyword evidence="3" id="KW-1185">Reference proteome</keyword>
<evidence type="ECO:0000313" key="2">
    <source>
        <dbReference type="EMBL" id="GGI15658.1"/>
    </source>
</evidence>
<name>A0A8J3AJL7_9BACI</name>
<proteinExistence type="predicted"/>
<dbReference type="OrthoDB" id="9805728at2"/>
<dbReference type="InterPro" id="IPR001279">
    <property type="entry name" value="Metallo-B-lactamas"/>
</dbReference>
<dbReference type="PANTHER" id="PTHR15032">
    <property type="entry name" value="N-ACYL-PHOSPHATIDYLETHANOLAMINE-HYDROLYZING PHOSPHOLIPASE D"/>
    <property type="match status" value="1"/>
</dbReference>
<gene>
    <name evidence="2" type="ORF">GCM10007380_29120</name>
</gene>
<reference evidence="3" key="1">
    <citation type="journal article" date="2019" name="Int. J. Syst. Evol. Microbiol.">
        <title>The Global Catalogue of Microorganisms (GCM) 10K type strain sequencing project: providing services to taxonomists for standard genome sequencing and annotation.</title>
        <authorList>
            <consortium name="The Broad Institute Genomics Platform"/>
            <consortium name="The Broad Institute Genome Sequencing Center for Infectious Disease"/>
            <person name="Wu L."/>
            <person name="Ma J."/>
        </authorList>
    </citation>
    <scope>NUCLEOTIDE SEQUENCE [LARGE SCALE GENOMIC DNA]</scope>
    <source>
        <strain evidence="3">CGMCC 1.14993</strain>
    </source>
</reference>
<dbReference type="InterPro" id="IPR024884">
    <property type="entry name" value="NAPE-PLD"/>
</dbReference>
<dbReference type="Proteomes" id="UP000626244">
    <property type="component" value="Unassembled WGS sequence"/>
</dbReference>
<comment type="caution">
    <text evidence="2">The sequence shown here is derived from an EMBL/GenBank/DDBJ whole genome shotgun (WGS) entry which is preliminary data.</text>
</comment>
<dbReference type="PANTHER" id="PTHR15032:SF4">
    <property type="entry name" value="N-ACYL-PHOSPHATIDYLETHANOLAMINE-HYDROLYZING PHOSPHOLIPASE D"/>
    <property type="match status" value="1"/>
</dbReference>
<dbReference type="EMBL" id="BMHB01000001">
    <property type="protein sequence ID" value="GGI15658.1"/>
    <property type="molecule type" value="Genomic_DNA"/>
</dbReference>
<organism evidence="2 3">
    <name type="scientific">Gottfriedia solisilvae</name>
    <dbReference type="NCBI Taxonomy" id="1516104"/>
    <lineage>
        <taxon>Bacteria</taxon>
        <taxon>Bacillati</taxon>
        <taxon>Bacillota</taxon>
        <taxon>Bacilli</taxon>
        <taxon>Bacillales</taxon>
        <taxon>Bacillaceae</taxon>
        <taxon>Gottfriedia</taxon>
    </lineage>
</organism>
<dbReference type="RefSeq" id="WP_087999661.1">
    <property type="nucleotide sequence ID" value="NZ_BMHB01000001.1"/>
</dbReference>
<dbReference type="Pfam" id="PF12706">
    <property type="entry name" value="Lactamase_B_2"/>
    <property type="match status" value="1"/>
</dbReference>
<feature type="domain" description="Metallo-beta-lactamase" evidence="1">
    <location>
        <begin position="104"/>
        <end position="311"/>
    </location>
</feature>
<accession>A0A8J3AJL7</accession>
<evidence type="ECO:0000259" key="1">
    <source>
        <dbReference type="SMART" id="SM00849"/>
    </source>
</evidence>
<dbReference type="SUPFAM" id="SSF56281">
    <property type="entry name" value="Metallo-hydrolase/oxidoreductase"/>
    <property type="match status" value="1"/>
</dbReference>
<dbReference type="SMART" id="SM00849">
    <property type="entry name" value="Lactamase_B"/>
    <property type="match status" value="1"/>
</dbReference>